<dbReference type="EC" id="5.4.2.8" evidence="11"/>
<dbReference type="Gene3D" id="3.40.120.10">
    <property type="entry name" value="Alpha-D-Glucose-1,6-Bisphosphate, subunit A, domain 3"/>
    <property type="match status" value="3"/>
</dbReference>
<dbReference type="GO" id="GO:0005975">
    <property type="term" value="P:carbohydrate metabolic process"/>
    <property type="evidence" value="ECO:0007669"/>
    <property type="project" value="InterPro"/>
</dbReference>
<keyword evidence="6 11" id="KW-0413">Isomerase</keyword>
<dbReference type="PANTHER" id="PTHR42946">
    <property type="entry name" value="PHOSPHOHEXOSE MUTASE"/>
    <property type="match status" value="1"/>
</dbReference>
<accession>A0A0A1UH71</accession>
<evidence type="ECO:0000313" key="11">
    <source>
        <dbReference type="EMBL" id="ELP94812.1"/>
    </source>
</evidence>
<dbReference type="InterPro" id="IPR005845">
    <property type="entry name" value="A-D-PHexomutase_a/b/a-II"/>
</dbReference>
<dbReference type="OrthoDB" id="14210at2759"/>
<evidence type="ECO:0000256" key="6">
    <source>
        <dbReference type="ARBA" id="ARBA00023235"/>
    </source>
</evidence>
<dbReference type="InterPro" id="IPR005841">
    <property type="entry name" value="Alpha-D-phosphohexomutase_SF"/>
</dbReference>
<dbReference type="GO" id="GO:0005829">
    <property type="term" value="C:cytosol"/>
    <property type="evidence" value="ECO:0007669"/>
    <property type="project" value="TreeGrafter"/>
</dbReference>
<keyword evidence="5" id="KW-0460">Magnesium</keyword>
<evidence type="ECO:0000259" key="10">
    <source>
        <dbReference type="Pfam" id="PF02880"/>
    </source>
</evidence>
<dbReference type="CDD" id="cd05803">
    <property type="entry name" value="PGM_like4"/>
    <property type="match status" value="1"/>
</dbReference>
<evidence type="ECO:0000259" key="7">
    <source>
        <dbReference type="Pfam" id="PF00408"/>
    </source>
</evidence>
<dbReference type="FunFam" id="3.40.120.10:FF:000001">
    <property type="entry name" value="Phosphoglucosamine mutase"/>
    <property type="match status" value="1"/>
</dbReference>
<evidence type="ECO:0000256" key="1">
    <source>
        <dbReference type="ARBA" id="ARBA00001946"/>
    </source>
</evidence>
<dbReference type="Pfam" id="PF00408">
    <property type="entry name" value="PGM_PMM_IV"/>
    <property type="match status" value="1"/>
</dbReference>
<dbReference type="InterPro" id="IPR016055">
    <property type="entry name" value="A-D-PHexomutase_a/b/a-I/II/III"/>
</dbReference>
<dbReference type="InterPro" id="IPR005843">
    <property type="entry name" value="A-D-PHexomutase_C"/>
</dbReference>
<dbReference type="EMBL" id="KB206169">
    <property type="protein sequence ID" value="ELP94812.1"/>
    <property type="molecule type" value="Genomic_DNA"/>
</dbReference>
<evidence type="ECO:0000313" key="12">
    <source>
        <dbReference type="Proteomes" id="UP000014680"/>
    </source>
</evidence>
<dbReference type="SUPFAM" id="SSF55957">
    <property type="entry name" value="Phosphoglucomutase, C-terminal domain"/>
    <property type="match status" value="1"/>
</dbReference>
<gene>
    <name evidence="11" type="ORF">EIN_247060</name>
</gene>
<feature type="domain" description="Alpha-D-phosphohexomutase alpha/beta/alpha" evidence="8">
    <location>
        <begin position="10"/>
        <end position="137"/>
    </location>
</feature>
<organism evidence="11 12">
    <name type="scientific">Entamoeba invadens IP1</name>
    <dbReference type="NCBI Taxonomy" id="370355"/>
    <lineage>
        <taxon>Eukaryota</taxon>
        <taxon>Amoebozoa</taxon>
        <taxon>Evosea</taxon>
        <taxon>Archamoebae</taxon>
        <taxon>Mastigamoebida</taxon>
        <taxon>Entamoebidae</taxon>
        <taxon>Entamoeba</taxon>
    </lineage>
</organism>
<reference evidence="11 12" key="1">
    <citation type="submission" date="2012-10" db="EMBL/GenBank/DDBJ databases">
        <authorList>
            <person name="Zafar N."/>
            <person name="Inman J."/>
            <person name="Hall N."/>
            <person name="Lorenzi H."/>
            <person name="Caler E."/>
        </authorList>
    </citation>
    <scope>NUCLEOTIDE SEQUENCE [LARGE SCALE GENOMIC DNA]</scope>
    <source>
        <strain evidence="11 12">IP1</strain>
    </source>
</reference>
<dbReference type="InterPro" id="IPR036900">
    <property type="entry name" value="A-D-PHexomutase_C_sf"/>
</dbReference>
<evidence type="ECO:0000256" key="4">
    <source>
        <dbReference type="ARBA" id="ARBA00022723"/>
    </source>
</evidence>
<dbReference type="InterPro" id="IPR050060">
    <property type="entry name" value="Phosphoglucosamine_mutase"/>
</dbReference>
<dbReference type="InterPro" id="IPR005846">
    <property type="entry name" value="A-D-PHexomutase_a/b/a-III"/>
</dbReference>
<dbReference type="GO" id="GO:0006048">
    <property type="term" value="P:UDP-N-acetylglucosamine biosynthetic process"/>
    <property type="evidence" value="ECO:0007669"/>
    <property type="project" value="TreeGrafter"/>
</dbReference>
<proteinExistence type="inferred from homology"/>
<dbReference type="GO" id="GO:0004615">
    <property type="term" value="F:phosphomannomutase activity"/>
    <property type="evidence" value="ECO:0007669"/>
    <property type="project" value="UniProtKB-EC"/>
</dbReference>
<dbReference type="InterPro" id="IPR005844">
    <property type="entry name" value="A-D-PHexomutase_a/b/a-I"/>
</dbReference>
<keyword evidence="3" id="KW-0597">Phosphoprotein</keyword>
<evidence type="ECO:0000256" key="5">
    <source>
        <dbReference type="ARBA" id="ARBA00022842"/>
    </source>
</evidence>
<dbReference type="RefSeq" id="XP_004261583.1">
    <property type="nucleotide sequence ID" value="XM_004261535.1"/>
</dbReference>
<dbReference type="InterPro" id="IPR024086">
    <property type="entry name" value="GlmM_arc-type"/>
</dbReference>
<dbReference type="OMA" id="SHNAMPD"/>
<dbReference type="Proteomes" id="UP000014680">
    <property type="component" value="Unassembled WGS sequence"/>
</dbReference>
<dbReference type="PRINTS" id="PR00509">
    <property type="entry name" value="PGMPMM"/>
</dbReference>
<feature type="domain" description="Alpha-D-phosphohexomutase alpha/beta/alpha" evidence="10">
    <location>
        <begin position="260"/>
        <end position="369"/>
    </location>
</feature>
<dbReference type="Pfam" id="PF02878">
    <property type="entry name" value="PGM_PMM_I"/>
    <property type="match status" value="1"/>
</dbReference>
<dbReference type="GO" id="GO:0046872">
    <property type="term" value="F:metal ion binding"/>
    <property type="evidence" value="ECO:0007669"/>
    <property type="project" value="UniProtKB-KW"/>
</dbReference>
<dbReference type="PANTHER" id="PTHR42946:SF1">
    <property type="entry name" value="PHOSPHOGLUCOMUTASE (ALPHA-D-GLUCOSE-1,6-BISPHOSPHATE-DEPENDENT)"/>
    <property type="match status" value="1"/>
</dbReference>
<dbReference type="Pfam" id="PF02879">
    <property type="entry name" value="PGM_PMM_II"/>
    <property type="match status" value="1"/>
</dbReference>
<dbReference type="GeneID" id="14893779"/>
<sequence length="453" mass="49563">MSAPLMVTLSGIRGIAHESLTSEVIIKYVKAFATTQLKEHPTNHKFIVGRDSRVSGPWAEEIVNKALVECGCDVLQCGIVPTPTVQVIVQHEEACGGVIITSSHNPKPWNGLKFVDSDGLFIVPEKCQVVFTLAEEKTFCNGNGSVKMYPDAAEIHLSKIMKLPYIHTEDVKAKHFKVVIDSVCGAGGPIMVNLLHKFNCEVIEMNTAPTGDFPHTPEPIPENLKDLCKRVKEVGADLGIAVDPDVDRCVLIGGDGCPIGEEYTLVCAVYFALKYCGKRGAVCKNLSSSRATADVAKEYGCVCYNTPVGEIQVGVGMTEKKAVIGGEGNGGVMLPDVHIGRDAMVATSLVLNLMQRENKSLKEIVQQLPQYTIYKSKVDRSKVNVDKAFLDVKKEYANQEIDERDGLYVATEKYWVHLRKSNTEPIVRVIAEAHTIEEAKQAADHVMDILLKA</sequence>
<comment type="cofactor">
    <cofactor evidence="1">
        <name>Mg(2+)</name>
        <dbReference type="ChEBI" id="CHEBI:18420"/>
    </cofactor>
</comment>
<protein>
    <submittedName>
        <fullName evidence="11">Phosphoglucosamine mutase, putative</fullName>
        <ecNumber evidence="11">5.4.2.8</ecNumber>
    </submittedName>
</protein>
<comment type="similarity">
    <text evidence="2">Belongs to the phosphohexose mutase family.</text>
</comment>
<dbReference type="NCBIfam" id="TIGR03990">
    <property type="entry name" value="Arch_GlmM"/>
    <property type="match status" value="1"/>
</dbReference>
<feature type="domain" description="Alpha-D-phosphohexomutase alpha/beta/alpha" evidence="9">
    <location>
        <begin position="168"/>
        <end position="255"/>
    </location>
</feature>
<name>A0A0A1UH71_ENTIV</name>
<keyword evidence="12" id="KW-1185">Reference proteome</keyword>
<dbReference type="Gene3D" id="3.30.310.50">
    <property type="entry name" value="Alpha-D-phosphohexomutase, C-terminal domain"/>
    <property type="match status" value="1"/>
</dbReference>
<evidence type="ECO:0000259" key="9">
    <source>
        <dbReference type="Pfam" id="PF02879"/>
    </source>
</evidence>
<dbReference type="Pfam" id="PF02880">
    <property type="entry name" value="PGM_PMM_III"/>
    <property type="match status" value="1"/>
</dbReference>
<dbReference type="AlphaFoldDB" id="A0A0A1UH71"/>
<dbReference type="KEGG" id="eiv:EIN_247060"/>
<evidence type="ECO:0000256" key="2">
    <source>
        <dbReference type="ARBA" id="ARBA00010231"/>
    </source>
</evidence>
<feature type="domain" description="Alpha-D-phosphohexomutase C-terminal" evidence="7">
    <location>
        <begin position="386"/>
        <end position="448"/>
    </location>
</feature>
<dbReference type="GO" id="GO:0008966">
    <property type="term" value="F:phosphoglucosamine mutase activity"/>
    <property type="evidence" value="ECO:0007669"/>
    <property type="project" value="InterPro"/>
</dbReference>
<dbReference type="VEuPathDB" id="AmoebaDB:EIN_247060"/>
<dbReference type="SUPFAM" id="SSF53738">
    <property type="entry name" value="Phosphoglucomutase, first 3 domains"/>
    <property type="match status" value="3"/>
</dbReference>
<keyword evidence="4" id="KW-0479">Metal-binding</keyword>
<evidence type="ECO:0000259" key="8">
    <source>
        <dbReference type="Pfam" id="PF02878"/>
    </source>
</evidence>
<evidence type="ECO:0000256" key="3">
    <source>
        <dbReference type="ARBA" id="ARBA00022553"/>
    </source>
</evidence>